<feature type="region of interest" description="Disordered" evidence="1">
    <location>
        <begin position="1"/>
        <end position="40"/>
    </location>
</feature>
<protein>
    <submittedName>
        <fullName evidence="2">Uncharacterized protein</fullName>
    </submittedName>
</protein>
<feature type="compositionally biased region" description="Gly residues" evidence="1">
    <location>
        <begin position="15"/>
        <end position="28"/>
    </location>
</feature>
<evidence type="ECO:0000313" key="3">
    <source>
        <dbReference type="Proteomes" id="UP000410049"/>
    </source>
</evidence>
<dbReference type="AlphaFoldDB" id="A0A5M9ZKJ4"/>
<sequence length="424" mass="45482">MVMDRNNMSHAPAGTPGGGRFDGKGAGAGADDVEPPAGPTGATAVVVRAIRADPDVSEWADRTGRLLDELTAGPAGDDADTGLLVAAIAFDPDGPGGSRSDYIADHVRDALTRSPLRARDRTALETRVRDDIMRTAVHPIEELRRLGLTAGDGERPARPDPSYRPRTFADDRDIARGRAAARGAATRRARRDAVMAAHLAPLDDRMRARFERDVTPASAVGATPLEDAAAYADALAELASRGWDPEAGAAWRRTAGFRRLERELLAGRRPTPAYRRLRDAIGDDPDSYRRLMASGDGMLASDARVMKPFAGLRAGGQTAMLRLAFEHRGTAGALALLRRDPSIEYTVGDPRTHTFRAEHDAVVPDLADDGTVIGSRHTMIGANGIRPASVMAWIHREEPGSPAWEARARERFAGAHGGDWRPAD</sequence>
<reference evidence="2 3" key="1">
    <citation type="journal article" date="2019" name="Syst. Appl. Microbiol.">
        <title>Characterization of Bifidobacterium species in feaces of the Egyptian fruit bat: Description of B. vespertilionis sp. nov. and B. rousetti sp. nov.</title>
        <authorList>
            <person name="Modesto M."/>
            <person name="Satti M."/>
            <person name="Watanabe K."/>
            <person name="Puglisi E."/>
            <person name="Morelli L."/>
            <person name="Huang C.-H."/>
            <person name="Liou J.-S."/>
            <person name="Miyashita M."/>
            <person name="Tamura T."/>
            <person name="Saito S."/>
            <person name="Mori K."/>
            <person name="Huang L."/>
            <person name="Sciavilla P."/>
            <person name="Sandri C."/>
            <person name="Spiezio C."/>
            <person name="Vitali F."/>
            <person name="Cavalieri D."/>
            <person name="Perpetuini G."/>
            <person name="Tofalo R."/>
            <person name="Bonetti A."/>
            <person name="Arita M."/>
            <person name="Mattarelli P."/>
        </authorList>
    </citation>
    <scope>NUCLEOTIDE SEQUENCE [LARGE SCALE GENOMIC DNA]</scope>
    <source>
        <strain evidence="2 3">RST17</strain>
    </source>
</reference>
<evidence type="ECO:0000313" key="2">
    <source>
        <dbReference type="EMBL" id="KAA8828147.1"/>
    </source>
</evidence>
<dbReference type="EMBL" id="RZUH01000004">
    <property type="protein sequence ID" value="KAA8828147.1"/>
    <property type="molecule type" value="Genomic_DNA"/>
</dbReference>
<comment type="caution">
    <text evidence="2">The sequence shown here is derived from an EMBL/GenBank/DDBJ whole genome shotgun (WGS) entry which is preliminary data.</text>
</comment>
<feature type="region of interest" description="Disordered" evidence="1">
    <location>
        <begin position="149"/>
        <end position="168"/>
    </location>
</feature>
<organism evidence="2 3">
    <name type="scientific">Bifidobacterium myosotis</name>
    <dbReference type="NCBI Taxonomy" id="1630166"/>
    <lineage>
        <taxon>Bacteria</taxon>
        <taxon>Bacillati</taxon>
        <taxon>Actinomycetota</taxon>
        <taxon>Actinomycetes</taxon>
        <taxon>Bifidobacteriales</taxon>
        <taxon>Bifidobacteriaceae</taxon>
        <taxon>Bifidobacterium</taxon>
    </lineage>
</organism>
<name>A0A5M9ZKJ4_9BIFI</name>
<proteinExistence type="predicted"/>
<dbReference type="RefSeq" id="WP_150379313.1">
    <property type="nucleotide sequence ID" value="NZ_RZUH01000004.1"/>
</dbReference>
<evidence type="ECO:0000256" key="1">
    <source>
        <dbReference type="SAM" id="MobiDB-lite"/>
    </source>
</evidence>
<dbReference type="Proteomes" id="UP000410049">
    <property type="component" value="Unassembled WGS sequence"/>
</dbReference>
<gene>
    <name evidence="2" type="ORF">EMO91_06820</name>
</gene>
<feature type="compositionally biased region" description="Basic and acidic residues" evidence="1">
    <location>
        <begin position="152"/>
        <end position="168"/>
    </location>
</feature>
<accession>A0A5M9ZKJ4</accession>